<dbReference type="NCBIfam" id="NF033441">
    <property type="entry name" value="BREX_BrxC"/>
    <property type="match status" value="1"/>
</dbReference>
<reference evidence="2" key="1">
    <citation type="submission" date="2012-11" db="EMBL/GenBank/DDBJ databases">
        <authorList>
            <person name="Lucero-Rivera Y.E."/>
            <person name="Tovar-Ramirez D."/>
        </authorList>
    </citation>
    <scope>NUCLEOTIDE SEQUENCE [LARGE SCALE GENOMIC DNA]</scope>
    <source>
        <strain evidence="2">Araruama</strain>
    </source>
</reference>
<dbReference type="InterPro" id="IPR047679">
    <property type="entry name" value="BREX_BrxC"/>
</dbReference>
<gene>
    <name evidence="1" type="ORF">OMM_01887</name>
</gene>
<evidence type="ECO:0000313" key="1">
    <source>
        <dbReference type="EMBL" id="ETR72221.1"/>
    </source>
</evidence>
<name>A0A1V1PBJ6_9BACT</name>
<dbReference type="InterPro" id="IPR027417">
    <property type="entry name" value="P-loop_NTPase"/>
</dbReference>
<sequence length="719" mass="82945">MTQIKDVFFRDIEKNIAPVIYFHQLEPEIALQEVSEYIFTTRTASQGNQLGGIHEQMVSLLNQISIAIKEGHKLPASWISGFFGSGKSSFAKLLGLALDHMELPNGKSMDEALLERDDTPNFKELHEAFAKLSKQINSMSVIFDIGTAAKNNESTPHTIYRNILQKQGYSQHDGVAYYELALEDDGRYDEYLKLYKEQYNKEWKERCNFALAPQQFRTIYKKIFPEQDDLLEISTFNLNTLSIQNMVSNIYKSIERRSKGKTIFIVVDEVSQYIDRDQNKMLDLQSFVSEIGGRVKKGYSPLWLLVTGQEKLEEESKESVLFKLKDRFPKALRVHLDRTNVKEVVSRRLLKKKPGSEIETLISDANIDQLKLHGYDCEGVTKEQIIDHYPLLPAHIALFMDITQCIRSRSARTQSDAGGVRSVLNNIWDLFNREPVALKNRVLGTLMSLDMLYDIIGSSIDSDVQLTLQKVFEKHGQDTWETKVIKAISLLEMNAEQLPVHLPILASLLYPNLGASSVENEVKTALEKLNNENWIHFNEKYGWRVQNNAAQDWNRQKKEISIPASRISEILIQLQKDIMATVNQPNMNGARFPLETYWGLEQKIVAKNVPTKLTLCFHWEENSNKRNDPDLWINLSRQHKQMFHWVSGDPSNLVSDVRNYERSQRMIARYKGQGHLQTMQQQLLFQEQAESERLWEEIKKSLGRYGFEACSFLMVIPVK</sequence>
<dbReference type="SUPFAM" id="SSF52540">
    <property type="entry name" value="P-loop containing nucleoside triphosphate hydrolases"/>
    <property type="match status" value="1"/>
</dbReference>
<proteinExistence type="predicted"/>
<accession>A0A1V1PBJ6</accession>
<comment type="caution">
    <text evidence="1">The sequence shown here is derived from an EMBL/GenBank/DDBJ whole genome shotgun (WGS) entry which is preliminary data.</text>
</comment>
<dbReference type="AlphaFoldDB" id="A0A1V1PBJ6"/>
<dbReference type="EMBL" id="ATBP01000170">
    <property type="protein sequence ID" value="ETR72221.1"/>
    <property type="molecule type" value="Genomic_DNA"/>
</dbReference>
<protein>
    <recommendedName>
        <fullName evidence="3">BREX system P-loop protein BrxC</fullName>
    </recommendedName>
</protein>
<organism evidence="1 2">
    <name type="scientific">Candidatus Magnetoglobus multicellularis str. Araruama</name>
    <dbReference type="NCBI Taxonomy" id="890399"/>
    <lineage>
        <taxon>Bacteria</taxon>
        <taxon>Pseudomonadati</taxon>
        <taxon>Thermodesulfobacteriota</taxon>
        <taxon>Desulfobacteria</taxon>
        <taxon>Desulfobacterales</taxon>
        <taxon>Desulfobacteraceae</taxon>
        <taxon>Candidatus Magnetoglobus</taxon>
    </lineage>
</organism>
<evidence type="ECO:0008006" key="3">
    <source>
        <dbReference type="Google" id="ProtNLM"/>
    </source>
</evidence>
<dbReference type="Proteomes" id="UP000189670">
    <property type="component" value="Unassembled WGS sequence"/>
</dbReference>
<evidence type="ECO:0000313" key="2">
    <source>
        <dbReference type="Proteomes" id="UP000189670"/>
    </source>
</evidence>